<keyword evidence="2 5" id="KW-0808">Transferase</keyword>
<dbReference type="GO" id="GO:0016301">
    <property type="term" value="F:kinase activity"/>
    <property type="evidence" value="ECO:0007669"/>
    <property type="project" value="UniProtKB-KW"/>
</dbReference>
<dbReference type="EC" id="2.7.-.-" evidence="5"/>
<evidence type="ECO:0000256" key="3">
    <source>
        <dbReference type="ARBA" id="ARBA00022777"/>
    </source>
</evidence>
<dbReference type="InterPro" id="IPR029056">
    <property type="entry name" value="Ribokinase-like"/>
</dbReference>
<evidence type="ECO:0000259" key="4">
    <source>
        <dbReference type="Pfam" id="PF00294"/>
    </source>
</evidence>
<dbReference type="PANTHER" id="PTHR43320">
    <property type="entry name" value="SUGAR KINASE"/>
    <property type="match status" value="1"/>
</dbReference>
<organism evidence="5">
    <name type="scientific">human gut metagenome</name>
    <dbReference type="NCBI Taxonomy" id="408170"/>
    <lineage>
        <taxon>unclassified sequences</taxon>
        <taxon>metagenomes</taxon>
        <taxon>organismal metagenomes</taxon>
    </lineage>
</organism>
<sequence length="173" mass="19476">MSKGAKIVEVQNGYYDVYRKLKDEGTLLVLDTGYTDDMSLSLYRDLIELCDYYVPNQKEAMKITETASPEDAISVLSRYFENPMVKLDKDGCMGMEGGKVFTVPVIDEYVRVDSTGAGDAFLAGFMYGLFNDYRFRDCILLGNLTGGKCVTGVGCLTEYLTEEELLKKFNEYK</sequence>
<evidence type="ECO:0000256" key="2">
    <source>
        <dbReference type="ARBA" id="ARBA00022679"/>
    </source>
</evidence>
<dbReference type="PANTHER" id="PTHR43320:SF3">
    <property type="entry name" value="CARBOHYDRATE KINASE PFKB DOMAIN-CONTAINING PROTEIN"/>
    <property type="match status" value="1"/>
</dbReference>
<dbReference type="InterPro" id="IPR002173">
    <property type="entry name" value="Carboh/pur_kinase_PfkB_CS"/>
</dbReference>
<keyword evidence="3 5" id="KW-0418">Kinase</keyword>
<dbReference type="Gene3D" id="3.40.1190.20">
    <property type="match status" value="1"/>
</dbReference>
<protein>
    <submittedName>
        <fullName evidence="5">Protein containing Carbohydrate/purine kinase domain protein</fullName>
        <ecNumber evidence="5">2.7.-.-</ecNumber>
    </submittedName>
</protein>
<dbReference type="EMBL" id="AJWZ01009860">
    <property type="protein sequence ID" value="EKC50105.1"/>
    <property type="molecule type" value="Genomic_DNA"/>
</dbReference>
<dbReference type="Pfam" id="PF00294">
    <property type="entry name" value="PfkB"/>
    <property type="match status" value="1"/>
</dbReference>
<proteinExistence type="inferred from homology"/>
<reference evidence="5" key="1">
    <citation type="journal article" date="2013" name="Environ. Microbiol.">
        <title>Microbiota from the distal guts of lean and obese adolescents exhibit partial functional redundancy besides clear differences in community structure.</title>
        <authorList>
            <person name="Ferrer M."/>
            <person name="Ruiz A."/>
            <person name="Lanza F."/>
            <person name="Haange S.B."/>
            <person name="Oberbach A."/>
            <person name="Till H."/>
            <person name="Bargiela R."/>
            <person name="Campoy C."/>
            <person name="Segura M.T."/>
            <person name="Richter M."/>
            <person name="von Bergen M."/>
            <person name="Seifert J."/>
            <person name="Suarez A."/>
        </authorList>
    </citation>
    <scope>NUCLEOTIDE SEQUENCE</scope>
</reference>
<dbReference type="SUPFAM" id="SSF53613">
    <property type="entry name" value="Ribokinase-like"/>
    <property type="match status" value="1"/>
</dbReference>
<comment type="caution">
    <text evidence="5">The sequence shown here is derived from an EMBL/GenBank/DDBJ whole genome shotgun (WGS) entry which is preliminary data.</text>
</comment>
<feature type="non-terminal residue" evidence="5">
    <location>
        <position position="173"/>
    </location>
</feature>
<comment type="similarity">
    <text evidence="1">Belongs to the carbohydrate kinase PfkB family.</text>
</comment>
<gene>
    <name evidence="5" type="ORF">OBE_14300</name>
</gene>
<dbReference type="InterPro" id="IPR011611">
    <property type="entry name" value="PfkB_dom"/>
</dbReference>
<feature type="domain" description="Carbohydrate kinase PfkB" evidence="4">
    <location>
        <begin position="34"/>
        <end position="157"/>
    </location>
</feature>
<dbReference type="AlphaFoldDB" id="K1S8S9"/>
<evidence type="ECO:0000256" key="1">
    <source>
        <dbReference type="ARBA" id="ARBA00010688"/>
    </source>
</evidence>
<dbReference type="PROSITE" id="PS00584">
    <property type="entry name" value="PFKB_KINASES_2"/>
    <property type="match status" value="1"/>
</dbReference>
<dbReference type="InterPro" id="IPR052700">
    <property type="entry name" value="Carb_kinase_PfkB-like"/>
</dbReference>
<name>K1S8S9_9ZZZZ</name>
<evidence type="ECO:0000313" key="5">
    <source>
        <dbReference type="EMBL" id="EKC50105.1"/>
    </source>
</evidence>
<accession>K1S8S9</accession>